<dbReference type="SUPFAM" id="SSF54637">
    <property type="entry name" value="Thioesterase/thiol ester dehydrase-isomerase"/>
    <property type="match status" value="1"/>
</dbReference>
<dbReference type="EMBL" id="MCFI01000008">
    <property type="protein sequence ID" value="ORY83176.1"/>
    <property type="molecule type" value="Genomic_DNA"/>
</dbReference>
<evidence type="ECO:0000313" key="4">
    <source>
        <dbReference type="Proteomes" id="UP000193685"/>
    </source>
</evidence>
<dbReference type="CDD" id="cd03444">
    <property type="entry name" value="Thioesterase_II_repeat1"/>
    <property type="match status" value="1"/>
</dbReference>
<name>A0A1Y2FIU8_PROLT</name>
<evidence type="ECO:0000313" key="3">
    <source>
        <dbReference type="EMBL" id="ORY83176.1"/>
    </source>
</evidence>
<comment type="caution">
    <text evidence="3">The sequence shown here is derived from an EMBL/GenBank/DDBJ whole genome shotgun (WGS) entry which is preliminary data.</text>
</comment>
<accession>A0A1Y2FIU8</accession>
<proteinExistence type="inferred from homology"/>
<comment type="similarity">
    <text evidence="1">Belongs to the C/M/P thioester hydrolase family.</text>
</comment>
<dbReference type="OrthoDB" id="68328at2759"/>
<gene>
    <name evidence="3" type="ORF">BCR37DRAFT_379164</name>
</gene>
<dbReference type="PANTHER" id="PTHR11066:SF34">
    <property type="entry name" value="ACYL-COENZYME A THIOESTERASE 8"/>
    <property type="match status" value="1"/>
</dbReference>
<dbReference type="RefSeq" id="XP_040725757.1">
    <property type="nucleotide sequence ID" value="XM_040869201.1"/>
</dbReference>
<dbReference type="InterPro" id="IPR042171">
    <property type="entry name" value="Acyl-CoA_hotdog"/>
</dbReference>
<dbReference type="PANTHER" id="PTHR11066">
    <property type="entry name" value="ACYL-COA THIOESTERASE"/>
    <property type="match status" value="1"/>
</dbReference>
<dbReference type="Proteomes" id="UP000193685">
    <property type="component" value="Unassembled WGS sequence"/>
</dbReference>
<feature type="domain" description="Acyl-CoA thioesterase-like C-terminal" evidence="2">
    <location>
        <begin position="32"/>
        <end position="132"/>
    </location>
</feature>
<evidence type="ECO:0000259" key="2">
    <source>
        <dbReference type="Pfam" id="PF20789"/>
    </source>
</evidence>
<sequence>MPLLHNMRSRWKMPLEFRKLNLVAENRKRPTYQRRQVHYFKPLVKVNDRSHNFQAVLLLYGSDRNFLFTATNAHAAVHKYMRFNKVTSLDHAVVIHCSQTSSPASGNQRCLVTGHMWDIRRRHVATVMQEAMADVEYNEDKAKL</sequence>
<dbReference type="Gene3D" id="2.40.160.210">
    <property type="entry name" value="Acyl-CoA thioesterase, double hotdog domain"/>
    <property type="match status" value="1"/>
</dbReference>
<dbReference type="InterPro" id="IPR049450">
    <property type="entry name" value="ACOT8-like_C"/>
</dbReference>
<dbReference type="GO" id="GO:0006637">
    <property type="term" value="P:acyl-CoA metabolic process"/>
    <property type="evidence" value="ECO:0007669"/>
    <property type="project" value="InterPro"/>
</dbReference>
<dbReference type="AlphaFoldDB" id="A0A1Y2FIU8"/>
<dbReference type="GO" id="GO:0009062">
    <property type="term" value="P:fatty acid catabolic process"/>
    <property type="evidence" value="ECO:0007669"/>
    <property type="project" value="TreeGrafter"/>
</dbReference>
<dbReference type="GeneID" id="63785800"/>
<dbReference type="GO" id="GO:0047617">
    <property type="term" value="F:fatty acyl-CoA hydrolase activity"/>
    <property type="evidence" value="ECO:0007669"/>
    <property type="project" value="InterPro"/>
</dbReference>
<evidence type="ECO:0000256" key="1">
    <source>
        <dbReference type="ARBA" id="ARBA00006538"/>
    </source>
</evidence>
<protein>
    <recommendedName>
        <fullName evidence="2">Acyl-CoA thioesterase-like C-terminal domain-containing protein</fullName>
    </recommendedName>
</protein>
<dbReference type="InterPro" id="IPR003703">
    <property type="entry name" value="Acyl_CoA_thio"/>
</dbReference>
<keyword evidence="4" id="KW-1185">Reference proteome</keyword>
<dbReference type="GO" id="GO:0005782">
    <property type="term" value="C:peroxisomal matrix"/>
    <property type="evidence" value="ECO:0007669"/>
    <property type="project" value="UniProtKB-SubCell"/>
</dbReference>
<organism evidence="3 4">
    <name type="scientific">Protomyces lactucae-debilis</name>
    <dbReference type="NCBI Taxonomy" id="2754530"/>
    <lineage>
        <taxon>Eukaryota</taxon>
        <taxon>Fungi</taxon>
        <taxon>Dikarya</taxon>
        <taxon>Ascomycota</taxon>
        <taxon>Taphrinomycotina</taxon>
        <taxon>Taphrinomycetes</taxon>
        <taxon>Taphrinales</taxon>
        <taxon>Protomycetaceae</taxon>
        <taxon>Protomyces</taxon>
    </lineage>
</organism>
<dbReference type="InterPro" id="IPR029069">
    <property type="entry name" value="HotDog_dom_sf"/>
</dbReference>
<dbReference type="Pfam" id="PF20789">
    <property type="entry name" value="4HBT_3C"/>
    <property type="match status" value="1"/>
</dbReference>
<reference evidence="3 4" key="1">
    <citation type="submission" date="2016-07" db="EMBL/GenBank/DDBJ databases">
        <title>Pervasive Adenine N6-methylation of Active Genes in Fungi.</title>
        <authorList>
            <consortium name="DOE Joint Genome Institute"/>
            <person name="Mondo S.J."/>
            <person name="Dannebaum R.O."/>
            <person name="Kuo R.C."/>
            <person name="Labutti K."/>
            <person name="Haridas S."/>
            <person name="Kuo A."/>
            <person name="Salamov A."/>
            <person name="Ahrendt S.R."/>
            <person name="Lipzen A."/>
            <person name="Sullivan W."/>
            <person name="Andreopoulos W.B."/>
            <person name="Clum A."/>
            <person name="Lindquist E."/>
            <person name="Daum C."/>
            <person name="Ramamoorthy G.K."/>
            <person name="Gryganskyi A."/>
            <person name="Culley D."/>
            <person name="Magnuson J.K."/>
            <person name="James T.Y."/>
            <person name="O'Malley M.A."/>
            <person name="Stajich J.E."/>
            <person name="Spatafora J.W."/>
            <person name="Visel A."/>
            <person name="Grigoriev I.V."/>
        </authorList>
    </citation>
    <scope>NUCLEOTIDE SEQUENCE [LARGE SCALE GENOMIC DNA]</scope>
    <source>
        <strain evidence="3 4">12-1054</strain>
    </source>
</reference>